<evidence type="ECO:0000313" key="1">
    <source>
        <dbReference type="EMBL" id="KAG0431921.1"/>
    </source>
</evidence>
<protein>
    <submittedName>
        <fullName evidence="1">Uncharacterized protein</fullName>
    </submittedName>
</protein>
<comment type="caution">
    <text evidence="1">The sequence shown here is derived from an EMBL/GenBank/DDBJ whole genome shotgun (WGS) entry which is preliminary data.</text>
</comment>
<sequence length="585" mass="64324">MRTPSNDAARADDFDPRMNIARERQSRPRHRATDSAPGGLDVAGVDASTVTAAIFAAAGITGEESVEDMTCPKPQQDIVVVSTSKRANADRYTKIRQLYIQGKQHEVNAYETAPHNTNKGVIRGISVEEGHRELDEKIVNPRNSLAVAAKRIGSTTTVIVSFDGLKVPDYVRYGATLVPCSLYRKQIDDVCPNPPKRICRGCGLAHLDPDHQCTPKCSLCGGADLTADKACRARYKTPFLKANSQLSQQDFPPLHQGAAKSRSHSPGGVEGSSAASRSGSKTPSPKDKVSWANTVWGTAREGSGRAPRVLGQTQAIGPGVLEALRKENAAMRELAPCATESVARATGDQTKQTKKPLRRPKYQSRTPKKRAIEPQQEGGPEGQRFRALLQKAVKTAGSQRLIAGGRLQRGRGSMGNLAQDTQELEFARITDQAQPTRLGNSATRNMTPDLTFVRNAKTSTVTWSNTTVDLGSDHAIVAIHVPTPDRMRGSKRTFTWTDWEEFRKQRDRQQLHEAEEITDIKAWSSALVEDAKASTKTIETDVYTDKMDNRLAHLIEAKNSTLARWTKQRLNRRLRKNVAELNRSI</sequence>
<organism evidence="1 2">
    <name type="scientific">Ixodes persulcatus</name>
    <name type="common">Taiga tick</name>
    <dbReference type="NCBI Taxonomy" id="34615"/>
    <lineage>
        <taxon>Eukaryota</taxon>
        <taxon>Metazoa</taxon>
        <taxon>Ecdysozoa</taxon>
        <taxon>Arthropoda</taxon>
        <taxon>Chelicerata</taxon>
        <taxon>Arachnida</taxon>
        <taxon>Acari</taxon>
        <taxon>Parasitiformes</taxon>
        <taxon>Ixodida</taxon>
        <taxon>Ixodoidea</taxon>
        <taxon>Ixodidae</taxon>
        <taxon>Ixodinae</taxon>
        <taxon>Ixodes</taxon>
    </lineage>
</organism>
<reference evidence="1 2" key="1">
    <citation type="journal article" date="2020" name="Cell">
        <title>Large-Scale Comparative Analyses of Tick Genomes Elucidate Their Genetic Diversity and Vector Capacities.</title>
        <authorList>
            <consortium name="Tick Genome and Microbiome Consortium (TIGMIC)"/>
            <person name="Jia N."/>
            <person name="Wang J."/>
            <person name="Shi W."/>
            <person name="Du L."/>
            <person name="Sun Y."/>
            <person name="Zhan W."/>
            <person name="Jiang J.F."/>
            <person name="Wang Q."/>
            <person name="Zhang B."/>
            <person name="Ji P."/>
            <person name="Bell-Sakyi L."/>
            <person name="Cui X.M."/>
            <person name="Yuan T.T."/>
            <person name="Jiang B.G."/>
            <person name="Yang W.F."/>
            <person name="Lam T.T."/>
            <person name="Chang Q.C."/>
            <person name="Ding S.J."/>
            <person name="Wang X.J."/>
            <person name="Zhu J.G."/>
            <person name="Ruan X.D."/>
            <person name="Zhao L."/>
            <person name="Wei J.T."/>
            <person name="Ye R.Z."/>
            <person name="Que T.C."/>
            <person name="Du C.H."/>
            <person name="Zhou Y.H."/>
            <person name="Cheng J.X."/>
            <person name="Dai P.F."/>
            <person name="Guo W.B."/>
            <person name="Han X.H."/>
            <person name="Huang E.J."/>
            <person name="Li L.F."/>
            <person name="Wei W."/>
            <person name="Gao Y.C."/>
            <person name="Liu J.Z."/>
            <person name="Shao H.Z."/>
            <person name="Wang X."/>
            <person name="Wang C.C."/>
            <person name="Yang T.C."/>
            <person name="Huo Q.B."/>
            <person name="Li W."/>
            <person name="Chen H.Y."/>
            <person name="Chen S.E."/>
            <person name="Zhou L.G."/>
            <person name="Ni X.B."/>
            <person name="Tian J.H."/>
            <person name="Sheng Y."/>
            <person name="Liu T."/>
            <person name="Pan Y.S."/>
            <person name="Xia L.Y."/>
            <person name="Li J."/>
            <person name="Zhao F."/>
            <person name="Cao W.C."/>
        </authorList>
    </citation>
    <scope>NUCLEOTIDE SEQUENCE [LARGE SCALE GENOMIC DNA]</scope>
    <source>
        <strain evidence="1">Iper-2018</strain>
    </source>
</reference>
<accession>A0AC60QCU0</accession>
<dbReference type="EMBL" id="JABSTQ010009185">
    <property type="protein sequence ID" value="KAG0431921.1"/>
    <property type="molecule type" value="Genomic_DNA"/>
</dbReference>
<evidence type="ECO:0000313" key="2">
    <source>
        <dbReference type="Proteomes" id="UP000805193"/>
    </source>
</evidence>
<dbReference type="Proteomes" id="UP000805193">
    <property type="component" value="Unassembled WGS sequence"/>
</dbReference>
<gene>
    <name evidence="1" type="ORF">HPB47_021332</name>
</gene>
<keyword evidence="2" id="KW-1185">Reference proteome</keyword>
<proteinExistence type="predicted"/>
<name>A0AC60QCU0_IXOPE</name>